<sequence length="194" mass="22334">MSEVKQVRQKASLAEQLDPYKYMGSDGIHPKILKMLADVITKTLVVTFELSWECEEIPADWKLENVVPIFQKGKKDDPRNYRRVSLSSVPGRVMEKIILGSIEKHLKYNTVTGHSQHNFMRGKSCLSNLISFLKRILLDKISTTQMDKHNTPEGAVVLFKGREALQRHFDKSEPWTICNHMKFNKGRCQILHLG</sequence>
<protein>
    <submittedName>
        <fullName evidence="1">Rna-directed dna polymerase from mobile element jockey-like</fullName>
    </submittedName>
</protein>
<gene>
    <name evidence="1" type="ORF">WISP_52992</name>
</gene>
<reference evidence="1" key="1">
    <citation type="submission" date="2019-10" db="EMBL/GenBank/DDBJ databases">
        <authorList>
            <person name="Soares A.E.R."/>
            <person name="Aleixo A."/>
            <person name="Schneider P."/>
            <person name="Miyaki C.Y."/>
            <person name="Schneider M.P."/>
            <person name="Mello C."/>
            <person name="Vasconcelos A.T.R."/>
        </authorList>
    </citation>
    <scope>NUCLEOTIDE SEQUENCE</scope>
    <source>
        <tissue evidence="1">Muscle</tissue>
    </source>
</reference>
<dbReference type="PANTHER" id="PTHR33395:SF22">
    <property type="entry name" value="REVERSE TRANSCRIPTASE DOMAIN-CONTAINING PROTEIN"/>
    <property type="match status" value="1"/>
</dbReference>
<dbReference type="PANTHER" id="PTHR33395">
    <property type="entry name" value="TRANSCRIPTASE, PUTATIVE-RELATED-RELATED"/>
    <property type="match status" value="1"/>
</dbReference>
<evidence type="ECO:0000313" key="2">
    <source>
        <dbReference type="Proteomes" id="UP001145742"/>
    </source>
</evidence>
<name>A0ABQ9DCZ5_9PASS</name>
<comment type="caution">
    <text evidence="1">The sequence shown here is derived from an EMBL/GenBank/DDBJ whole genome shotgun (WGS) entry which is preliminary data.</text>
</comment>
<keyword evidence="2" id="KW-1185">Reference proteome</keyword>
<accession>A0ABQ9DCZ5</accession>
<proteinExistence type="predicted"/>
<dbReference type="EMBL" id="WHWB01033485">
    <property type="protein sequence ID" value="KAJ7419587.1"/>
    <property type="molecule type" value="Genomic_DNA"/>
</dbReference>
<dbReference type="Proteomes" id="UP001145742">
    <property type="component" value="Unassembled WGS sequence"/>
</dbReference>
<organism evidence="1 2">
    <name type="scientific">Willisornis vidua</name>
    <name type="common">Xingu scale-backed antbird</name>
    <dbReference type="NCBI Taxonomy" id="1566151"/>
    <lineage>
        <taxon>Eukaryota</taxon>
        <taxon>Metazoa</taxon>
        <taxon>Chordata</taxon>
        <taxon>Craniata</taxon>
        <taxon>Vertebrata</taxon>
        <taxon>Euteleostomi</taxon>
        <taxon>Archelosauria</taxon>
        <taxon>Archosauria</taxon>
        <taxon>Dinosauria</taxon>
        <taxon>Saurischia</taxon>
        <taxon>Theropoda</taxon>
        <taxon>Coelurosauria</taxon>
        <taxon>Aves</taxon>
        <taxon>Neognathae</taxon>
        <taxon>Neoaves</taxon>
        <taxon>Telluraves</taxon>
        <taxon>Australaves</taxon>
        <taxon>Passeriformes</taxon>
        <taxon>Thamnophilidae</taxon>
        <taxon>Willisornis</taxon>
    </lineage>
</organism>
<evidence type="ECO:0000313" key="1">
    <source>
        <dbReference type="EMBL" id="KAJ7419587.1"/>
    </source>
</evidence>